<dbReference type="GO" id="GO:0030246">
    <property type="term" value="F:carbohydrate binding"/>
    <property type="evidence" value="ECO:0007669"/>
    <property type="project" value="InterPro"/>
</dbReference>
<dbReference type="EMBL" id="JAAGWY010000001">
    <property type="protein sequence ID" value="NEN04748.1"/>
    <property type="molecule type" value="Genomic_DNA"/>
</dbReference>
<dbReference type="GO" id="GO:0005975">
    <property type="term" value="P:carbohydrate metabolic process"/>
    <property type="evidence" value="ECO:0007669"/>
    <property type="project" value="InterPro"/>
</dbReference>
<reference evidence="1 2" key="1">
    <citation type="journal article" date="2014" name="J. Microbiol.">
        <title>Diaminobutyricibacter tongyongensis gen. nov., sp. nov. and Homoserinibacter gongjuensis gen. nov., sp. nov. belong to the family Microbacteriaceae.</title>
        <authorList>
            <person name="Kim S.J."/>
            <person name="Ahn J.H."/>
            <person name="Weon H.Y."/>
            <person name="Hamada M."/>
            <person name="Suzuki K."/>
            <person name="Kwon S.W."/>
        </authorList>
    </citation>
    <scope>NUCLEOTIDE SEQUENCE [LARGE SCALE GENOMIC DNA]</scope>
    <source>
        <strain evidence="1 2">NBRC 108724</strain>
    </source>
</reference>
<evidence type="ECO:0000313" key="2">
    <source>
        <dbReference type="Proteomes" id="UP000474967"/>
    </source>
</evidence>
<sequence>MPDVVGEWAGLIDGATNRPPHGMPADGDWEVAELRDDGVTLRFDFPEGHDIERLERRIDGVQGQPALELSLVITARRPTRTSVGLHPIVRLPDRPRALRLQADFDTGFTYPSPVPPGRSQVVPARRFSHLHEVLTFAGVEDFAHVPFGEPAEEVVQLAGMQGPVRAVFDDEAAGVEIDWDRSILPSVQLWLSDRALQDEPWGGRYRGLGIEPIASAFDLAEAVSTASNPISAAGYATAVDVRPGDPLRIGYSLKGFLQK</sequence>
<keyword evidence="2" id="KW-1185">Reference proteome</keyword>
<dbReference type="Proteomes" id="UP000474967">
    <property type="component" value="Unassembled WGS sequence"/>
</dbReference>
<dbReference type="SUPFAM" id="SSF74650">
    <property type="entry name" value="Galactose mutarotase-like"/>
    <property type="match status" value="1"/>
</dbReference>
<proteinExistence type="predicted"/>
<dbReference type="RefSeq" id="WP_163287847.1">
    <property type="nucleotide sequence ID" value="NZ_JAAGWY010000001.1"/>
</dbReference>
<evidence type="ECO:0000313" key="1">
    <source>
        <dbReference type="EMBL" id="NEN04748.1"/>
    </source>
</evidence>
<comment type="caution">
    <text evidence="1">The sequence shown here is derived from an EMBL/GenBank/DDBJ whole genome shotgun (WGS) entry which is preliminary data.</text>
</comment>
<dbReference type="InterPro" id="IPR014718">
    <property type="entry name" value="GH-type_carb-bd"/>
</dbReference>
<dbReference type="GO" id="GO:0003824">
    <property type="term" value="F:catalytic activity"/>
    <property type="evidence" value="ECO:0007669"/>
    <property type="project" value="InterPro"/>
</dbReference>
<dbReference type="InterPro" id="IPR011013">
    <property type="entry name" value="Gal_mutarotase_sf_dom"/>
</dbReference>
<name>A0A6L9XUQ2_9MICO</name>
<dbReference type="AlphaFoldDB" id="A0A6L9XUQ2"/>
<organism evidence="1 2">
    <name type="scientific">Leifsonia tongyongensis</name>
    <dbReference type="NCBI Taxonomy" id="1268043"/>
    <lineage>
        <taxon>Bacteria</taxon>
        <taxon>Bacillati</taxon>
        <taxon>Actinomycetota</taxon>
        <taxon>Actinomycetes</taxon>
        <taxon>Micrococcales</taxon>
        <taxon>Microbacteriaceae</taxon>
        <taxon>Leifsonia</taxon>
    </lineage>
</organism>
<protein>
    <submittedName>
        <fullName evidence="1">Uncharacterized protein</fullName>
    </submittedName>
</protein>
<accession>A0A6L9XUQ2</accession>
<dbReference type="Gene3D" id="2.70.98.10">
    <property type="match status" value="1"/>
</dbReference>
<gene>
    <name evidence="1" type="ORF">G3T36_02590</name>
</gene>